<dbReference type="PANTHER" id="PTHR37834">
    <property type="entry name" value="GDSL-LIKE LIPASE/ACYLHYDROLASE DOMAIN PROTEIN (AFU_ORTHOLOGUE AFUA_2G00620)"/>
    <property type="match status" value="1"/>
</dbReference>
<dbReference type="AlphaFoldDB" id="A0A8K1CRS1"/>
<dbReference type="OrthoDB" id="426133at2759"/>
<sequence>MRHRPAAWSWRNSAYGDHSRASSSTNNSQPLEENRDRVHNFDIHKYKDGCYLFVPASATDKIRYVGRFLHHGTTTKRPTKINSVQFDWSASSIAIRVTHTSVVAIRMKGDGNYFNVFVNGSFRCILRASLNATCCEVATNLDPAKEYTILISKRTEPQMRGALSTFKVCTFYGFIVDEEAVVLPPPAESKRKIEFIGDSDTCAFGNEGLVSSARKIFGMKGRMENIYNGYACIMSRMFDAEAHVVAWSGKGVHSNRADWGPNMLALWKSTLASREGDWEMSSWVPDVVVINLGINDLSPPASSETDIVAAYALLLAEVRSYRPDADIFCVVCDEGCISSEDDALDRSRLSMQLQEIIKVAMSKVSKYDSKLHFTQIKVNGGLDPADYATFMHYAVSGHVKIAKALASEVALRTKWPIRYDPVTMPYPQEKAQILVPKEEAKHGCVLS</sequence>
<evidence type="ECO:0000313" key="3">
    <source>
        <dbReference type="EMBL" id="TMW68350.1"/>
    </source>
</evidence>
<dbReference type="InterPro" id="IPR036514">
    <property type="entry name" value="SGNH_hydro_sf"/>
</dbReference>
<dbReference type="CDD" id="cd01831">
    <property type="entry name" value="Endoglucanase_E_like"/>
    <property type="match status" value="1"/>
</dbReference>
<proteinExistence type="predicted"/>
<dbReference type="InterPro" id="IPR052762">
    <property type="entry name" value="PCW_deacetylase/CE"/>
</dbReference>
<dbReference type="Proteomes" id="UP000794436">
    <property type="component" value="Unassembled WGS sequence"/>
</dbReference>
<feature type="domain" description="SGNH hydrolase-type esterase" evidence="1">
    <location>
        <begin position="195"/>
        <end position="358"/>
    </location>
</feature>
<feature type="domain" description="Carbohydrate esterase 2 N-terminal" evidence="2">
    <location>
        <begin position="82"/>
        <end position="186"/>
    </location>
</feature>
<reference evidence="3" key="1">
    <citation type="submission" date="2019-03" db="EMBL/GenBank/DDBJ databases">
        <title>Long read genome sequence of the mycoparasitic Pythium oligandrum ATCC 38472 isolated from sugarbeet rhizosphere.</title>
        <authorList>
            <person name="Gaulin E."/>
        </authorList>
    </citation>
    <scope>NUCLEOTIDE SEQUENCE</scope>
    <source>
        <strain evidence="3">ATCC 38472_TT</strain>
    </source>
</reference>
<evidence type="ECO:0000259" key="2">
    <source>
        <dbReference type="Pfam" id="PF17996"/>
    </source>
</evidence>
<protein>
    <submittedName>
        <fullName evidence="3">Uncharacterized protein</fullName>
    </submittedName>
</protein>
<name>A0A8K1CRS1_PYTOL</name>
<comment type="caution">
    <text evidence="3">The sequence shown here is derived from an EMBL/GenBank/DDBJ whole genome shotgun (WGS) entry which is preliminary data.</text>
</comment>
<evidence type="ECO:0000259" key="1">
    <source>
        <dbReference type="Pfam" id="PF13472"/>
    </source>
</evidence>
<dbReference type="Pfam" id="PF17996">
    <property type="entry name" value="CE2_N"/>
    <property type="match status" value="1"/>
</dbReference>
<dbReference type="EMBL" id="SPLM01000002">
    <property type="protein sequence ID" value="TMW68350.1"/>
    <property type="molecule type" value="Genomic_DNA"/>
</dbReference>
<dbReference type="InterPro" id="IPR037461">
    <property type="entry name" value="CtCE2-like_dom"/>
</dbReference>
<dbReference type="Pfam" id="PF13472">
    <property type="entry name" value="Lipase_GDSL_2"/>
    <property type="match status" value="1"/>
</dbReference>
<dbReference type="PANTHER" id="PTHR37834:SF2">
    <property type="entry name" value="ESTERASE, SGNH HYDROLASE-TYPE"/>
    <property type="match status" value="1"/>
</dbReference>
<dbReference type="SUPFAM" id="SSF52266">
    <property type="entry name" value="SGNH hydrolase"/>
    <property type="match status" value="1"/>
</dbReference>
<gene>
    <name evidence="3" type="ORF">Poli38472_005818</name>
</gene>
<accession>A0A8K1CRS1</accession>
<dbReference type="Gene3D" id="3.40.50.1110">
    <property type="entry name" value="SGNH hydrolase"/>
    <property type="match status" value="1"/>
</dbReference>
<dbReference type="InterPro" id="IPR040794">
    <property type="entry name" value="CE2_N"/>
</dbReference>
<organism evidence="3 4">
    <name type="scientific">Pythium oligandrum</name>
    <name type="common">Mycoparasitic fungus</name>
    <dbReference type="NCBI Taxonomy" id="41045"/>
    <lineage>
        <taxon>Eukaryota</taxon>
        <taxon>Sar</taxon>
        <taxon>Stramenopiles</taxon>
        <taxon>Oomycota</taxon>
        <taxon>Peronosporomycetes</taxon>
        <taxon>Pythiales</taxon>
        <taxon>Pythiaceae</taxon>
        <taxon>Pythium</taxon>
    </lineage>
</organism>
<dbReference type="GO" id="GO:0052689">
    <property type="term" value="F:carboxylic ester hydrolase activity"/>
    <property type="evidence" value="ECO:0007669"/>
    <property type="project" value="InterPro"/>
</dbReference>
<evidence type="ECO:0000313" key="4">
    <source>
        <dbReference type="Proteomes" id="UP000794436"/>
    </source>
</evidence>
<keyword evidence="4" id="KW-1185">Reference proteome</keyword>
<dbReference type="InterPro" id="IPR013830">
    <property type="entry name" value="SGNH_hydro"/>
</dbReference>
<dbReference type="Gene3D" id="2.60.120.260">
    <property type="entry name" value="Galactose-binding domain-like"/>
    <property type="match status" value="1"/>
</dbReference>